<dbReference type="InterPro" id="IPR032567">
    <property type="entry name" value="RTL1-rel"/>
</dbReference>
<evidence type="ECO:0000256" key="4">
    <source>
        <dbReference type="SAM" id="MobiDB-lite"/>
    </source>
</evidence>
<dbReference type="InterPro" id="IPR012337">
    <property type="entry name" value="RNaseH-like_sf"/>
</dbReference>
<dbReference type="GO" id="GO:0006508">
    <property type="term" value="P:proteolysis"/>
    <property type="evidence" value="ECO:0007669"/>
    <property type="project" value="InterPro"/>
</dbReference>
<feature type="region of interest" description="Disordered" evidence="4">
    <location>
        <begin position="336"/>
        <end position="372"/>
    </location>
</feature>
<feature type="compositionally biased region" description="Acidic residues" evidence="4">
    <location>
        <begin position="145"/>
        <end position="167"/>
    </location>
</feature>
<dbReference type="EMBL" id="BKCJ010004055">
    <property type="protein sequence ID" value="GEU58757.1"/>
    <property type="molecule type" value="Genomic_DNA"/>
</dbReference>
<dbReference type="Pfam" id="PF24626">
    <property type="entry name" value="SH3_Tf2-1"/>
    <property type="match status" value="1"/>
</dbReference>
<dbReference type="InterPro" id="IPR056924">
    <property type="entry name" value="SH3_Tf2-1"/>
</dbReference>
<feature type="region of interest" description="Disordered" evidence="4">
    <location>
        <begin position="267"/>
        <end position="304"/>
    </location>
</feature>
<name>A0A6L2LCV5_TANCI</name>
<comment type="caution">
    <text evidence="7">The sequence shown here is derived from an EMBL/GenBank/DDBJ whole genome shotgun (WGS) entry which is preliminary data.</text>
</comment>
<feature type="compositionally biased region" description="Basic and acidic residues" evidence="4">
    <location>
        <begin position="275"/>
        <end position="288"/>
    </location>
</feature>
<dbReference type="PANTHER" id="PTHR15503">
    <property type="entry name" value="LDOC1 RELATED"/>
    <property type="match status" value="1"/>
</dbReference>
<dbReference type="Gene3D" id="3.10.10.10">
    <property type="entry name" value="HIV Type 1 Reverse Transcriptase, subunit A, domain 1"/>
    <property type="match status" value="1"/>
</dbReference>
<accession>A0A6L2LCV5</accession>
<feature type="region of interest" description="Disordered" evidence="4">
    <location>
        <begin position="515"/>
        <end position="547"/>
    </location>
</feature>
<dbReference type="GO" id="GO:0003676">
    <property type="term" value="F:nucleic acid binding"/>
    <property type="evidence" value="ECO:0007669"/>
    <property type="project" value="InterPro"/>
</dbReference>
<sequence length="1041" mass="116890">MANLNLEDPNVPNEDVPEEDPYHLLDYDEEEDPKMDIEEAEPEEDPVEEPEPLAGHGDQFDAPLNPQPRNMNGWVDDNDDVEEEDDENEDVDIEEDDDAEIIFPFEVQGDQTPPPRDESSDFEFEAEEADNELKVEEADVKPEVEEAGDEPEAEGADVELEAEEPDGASEATIGTGSQRLFAIRGLAPWALRRDLEALHRHERIMEAESETRRTEIALLGSEAKIGKWREKYFIMIGVRDRAERKLSKSIWWNERFYLEMVRKGAVLKPPSDNEGSEHPRKTSKKSDGDEGPSDPRGPLMIVPPKTISEARMHEIIRDQFATSMNEFMANMNNGAGRSGGASASGGAGGSGGTGRNAEGTGVRGAGPTVPELTGECKEKDRVKFAMATLRGCALTWWNERTKAMGIEAANNTPWSEVRKWMTEEFCPQSVIKRIEQELYKLRMKGMDIDGYTNRFHELALLCPRMVKPEAVKVEQYLRGLTKSIHGDVTSSQPATINDAVRLAYQLARQLIQDKATNATEGEKRKGKGDRGSCGDNQRGNNRGGVYQLGPINVQEDPKVVTGTFLLNKHYATALFDSGTDRSFVSTKFSTLINIKPVEIDTSYEVELADGKIVSTNNVLKGCALNLLNHSFPIDLMVIELGSFNVVIRMDWLSKNDAAILCGKKKVRIPLKNKALIIEAQVTGTVSKEKRVKDVLVFPEDLPGLLPPRQVEFRIDLVPGATLVARAPYRLAPSKLKELSEQLKELSEKGKANVVADALGKKYKEPIRVHALVVTVHNNLPEKIRNAQAKACEKENIGAKGFVGKGEPFEIRGDDRDPIFASRFWRSLQESLGTSVDMSTAYHPQTGVQSERTIQTLEDIIKVAPFEALYGRKCRSLVCWSKVGDAQLMGPELIREMTEMIVQIKNRLLAACSRQKSYADVRHKPLEFEILSRIGPVAYKLDLPQELNGIHNTFYVSNLRKCLADEELVIPLDEVKIDDKLHFIKEPVKIKDLEVKQLKQSRIPIVKVQWNSKRGPGDTWEREDQMWKKYSHLFDFNKKWTL</sequence>
<evidence type="ECO:0000256" key="1">
    <source>
        <dbReference type="ARBA" id="ARBA00022679"/>
    </source>
</evidence>
<feature type="compositionally biased region" description="Acidic residues" evidence="4">
    <location>
        <begin position="120"/>
        <end position="130"/>
    </location>
</feature>
<keyword evidence="3 7" id="KW-0695">RNA-directed DNA polymerase</keyword>
<dbReference type="GO" id="GO:0004190">
    <property type="term" value="F:aspartic-type endopeptidase activity"/>
    <property type="evidence" value="ECO:0007669"/>
    <property type="project" value="InterPro"/>
</dbReference>
<keyword evidence="1" id="KW-0808">Transferase</keyword>
<feature type="region of interest" description="Disordered" evidence="4">
    <location>
        <begin position="1"/>
        <end position="172"/>
    </location>
</feature>
<dbReference type="PANTHER" id="PTHR15503:SF42">
    <property type="entry name" value="ZINC FINGER, CCHC-TYPE, RETROTRANSPOSON GAG DOMAIN, ASPARTIC PEPTIDASE DOMAIN PROTEIN-RELATED"/>
    <property type="match status" value="1"/>
</dbReference>
<evidence type="ECO:0000256" key="2">
    <source>
        <dbReference type="ARBA" id="ARBA00022695"/>
    </source>
</evidence>
<dbReference type="InterPro" id="IPR001969">
    <property type="entry name" value="Aspartic_peptidase_AS"/>
</dbReference>
<dbReference type="SUPFAM" id="SSF53098">
    <property type="entry name" value="Ribonuclease H-like"/>
    <property type="match status" value="1"/>
</dbReference>
<feature type="compositionally biased region" description="Basic and acidic residues" evidence="4">
    <location>
        <begin position="520"/>
        <end position="532"/>
    </location>
</feature>
<dbReference type="GO" id="GO:0003964">
    <property type="term" value="F:RNA-directed DNA polymerase activity"/>
    <property type="evidence" value="ECO:0007669"/>
    <property type="project" value="UniProtKB-KW"/>
</dbReference>
<dbReference type="Pfam" id="PF03732">
    <property type="entry name" value="Retrotrans_gag"/>
    <property type="match status" value="1"/>
</dbReference>
<feature type="compositionally biased region" description="Basic and acidic residues" evidence="4">
    <location>
        <begin position="131"/>
        <end position="144"/>
    </location>
</feature>
<evidence type="ECO:0000259" key="6">
    <source>
        <dbReference type="Pfam" id="PF24626"/>
    </source>
</evidence>
<dbReference type="InterPro" id="IPR021109">
    <property type="entry name" value="Peptidase_aspartic_dom_sf"/>
</dbReference>
<reference evidence="7" key="1">
    <citation type="journal article" date="2019" name="Sci. Rep.">
        <title>Draft genome of Tanacetum cinerariifolium, the natural source of mosquito coil.</title>
        <authorList>
            <person name="Yamashiro T."/>
            <person name="Shiraishi A."/>
            <person name="Satake H."/>
            <person name="Nakayama K."/>
        </authorList>
    </citation>
    <scope>NUCLEOTIDE SEQUENCE</scope>
</reference>
<feature type="domain" description="Tf2-1-like SH3-like" evidence="6">
    <location>
        <begin position="927"/>
        <end position="961"/>
    </location>
</feature>
<organism evidence="7">
    <name type="scientific">Tanacetum cinerariifolium</name>
    <name type="common">Dalmatian daisy</name>
    <name type="synonym">Chrysanthemum cinerariifolium</name>
    <dbReference type="NCBI Taxonomy" id="118510"/>
    <lineage>
        <taxon>Eukaryota</taxon>
        <taxon>Viridiplantae</taxon>
        <taxon>Streptophyta</taxon>
        <taxon>Embryophyta</taxon>
        <taxon>Tracheophyta</taxon>
        <taxon>Spermatophyta</taxon>
        <taxon>Magnoliopsida</taxon>
        <taxon>eudicotyledons</taxon>
        <taxon>Gunneridae</taxon>
        <taxon>Pentapetalae</taxon>
        <taxon>asterids</taxon>
        <taxon>campanulids</taxon>
        <taxon>Asterales</taxon>
        <taxon>Asteraceae</taxon>
        <taxon>Asteroideae</taxon>
        <taxon>Anthemideae</taxon>
        <taxon>Anthemidinae</taxon>
        <taxon>Tanacetum</taxon>
    </lineage>
</organism>
<dbReference type="PROSITE" id="PS00141">
    <property type="entry name" value="ASP_PROTEASE"/>
    <property type="match status" value="1"/>
</dbReference>
<evidence type="ECO:0000256" key="3">
    <source>
        <dbReference type="ARBA" id="ARBA00022918"/>
    </source>
</evidence>
<protein>
    <submittedName>
        <fullName evidence="7">Putative reverse transcriptase domain-containing protein</fullName>
    </submittedName>
</protein>
<dbReference type="AlphaFoldDB" id="A0A6L2LCV5"/>
<gene>
    <name evidence="7" type="ORF">Tci_030735</name>
</gene>
<dbReference type="InterPro" id="IPR036397">
    <property type="entry name" value="RNaseH_sf"/>
</dbReference>
<keyword evidence="2" id="KW-0548">Nucleotidyltransferase</keyword>
<dbReference type="Pfam" id="PF08284">
    <property type="entry name" value="RVP_2"/>
    <property type="match status" value="1"/>
</dbReference>
<feature type="compositionally biased region" description="Acidic residues" evidence="4">
    <location>
        <begin position="27"/>
        <end position="51"/>
    </location>
</feature>
<feature type="domain" description="Retrotransposon gag" evidence="5">
    <location>
        <begin position="383"/>
        <end position="481"/>
    </location>
</feature>
<dbReference type="InterPro" id="IPR005162">
    <property type="entry name" value="Retrotrans_gag_dom"/>
</dbReference>
<evidence type="ECO:0000259" key="5">
    <source>
        <dbReference type="Pfam" id="PF03732"/>
    </source>
</evidence>
<dbReference type="Gene3D" id="3.30.420.10">
    <property type="entry name" value="Ribonuclease H-like superfamily/Ribonuclease H"/>
    <property type="match status" value="1"/>
</dbReference>
<evidence type="ECO:0000313" key="7">
    <source>
        <dbReference type="EMBL" id="GEU58757.1"/>
    </source>
</evidence>
<dbReference type="CDD" id="cd00303">
    <property type="entry name" value="retropepsin_like"/>
    <property type="match status" value="1"/>
</dbReference>
<proteinExistence type="predicted"/>
<feature type="compositionally biased region" description="Gly residues" evidence="4">
    <location>
        <begin position="336"/>
        <end position="354"/>
    </location>
</feature>
<feature type="compositionally biased region" description="Acidic residues" evidence="4">
    <location>
        <begin position="76"/>
        <end position="100"/>
    </location>
</feature>
<dbReference type="Gene3D" id="2.40.70.10">
    <property type="entry name" value="Acid Proteases"/>
    <property type="match status" value="1"/>
</dbReference>